<keyword evidence="5" id="KW-0874">Quinone</keyword>
<feature type="transmembrane region" description="Helical" evidence="5">
    <location>
        <begin position="341"/>
        <end position="362"/>
    </location>
</feature>
<keyword evidence="4 5" id="KW-0472">Membrane</keyword>
<evidence type="ECO:0000259" key="7">
    <source>
        <dbReference type="Pfam" id="PF00361"/>
    </source>
</evidence>
<comment type="subunit">
    <text evidence="5">NDH-1 is composed of 14 different subunits. Subunits NuoA, H, J, K, L, M, N constitute the membrane sector of the complex.</text>
</comment>
<evidence type="ECO:0000256" key="5">
    <source>
        <dbReference type="HAMAP-Rule" id="MF_00445"/>
    </source>
</evidence>
<keyword evidence="3 5" id="KW-1133">Transmembrane helix</keyword>
<feature type="transmembrane region" description="Helical" evidence="5">
    <location>
        <begin position="159"/>
        <end position="180"/>
    </location>
</feature>
<reference evidence="8 9" key="1">
    <citation type="submission" date="2020-05" db="EMBL/GenBank/DDBJ databases">
        <title>Compete genome of Limnobacter sp. SAORIC-580.</title>
        <authorList>
            <person name="Song J."/>
            <person name="Cho J.-C."/>
        </authorList>
    </citation>
    <scope>NUCLEOTIDE SEQUENCE [LARGE SCALE GENOMIC DNA]</scope>
    <source>
        <strain evidence="8 9">SAORIC-580</strain>
    </source>
</reference>
<dbReference type="Proteomes" id="UP000501130">
    <property type="component" value="Chromosome"/>
</dbReference>
<feature type="transmembrane region" description="Helical" evidence="5">
    <location>
        <begin position="6"/>
        <end position="24"/>
    </location>
</feature>
<feature type="transmembrane region" description="Helical" evidence="5">
    <location>
        <begin position="301"/>
        <end position="321"/>
    </location>
</feature>
<dbReference type="GO" id="GO:0016491">
    <property type="term" value="F:oxidoreductase activity"/>
    <property type="evidence" value="ECO:0007669"/>
    <property type="project" value="UniProtKB-KW"/>
</dbReference>
<feature type="domain" description="NADH:quinone oxidoreductase/Mrp antiporter transmembrane" evidence="7">
    <location>
        <begin position="124"/>
        <end position="430"/>
    </location>
</feature>
<feature type="transmembrane region" description="Helical" evidence="5">
    <location>
        <begin position="205"/>
        <end position="231"/>
    </location>
</feature>
<dbReference type="NCBIfam" id="NF004442">
    <property type="entry name" value="PRK05777.1-5"/>
    <property type="match status" value="1"/>
</dbReference>
<keyword evidence="5" id="KW-0830">Ubiquinone</keyword>
<keyword evidence="5" id="KW-1278">Translocase</keyword>
<proteinExistence type="inferred from homology"/>
<dbReference type="HAMAP" id="MF_00445">
    <property type="entry name" value="NDH1_NuoN_1"/>
    <property type="match status" value="1"/>
</dbReference>
<comment type="catalytic activity">
    <reaction evidence="5">
        <text>a quinone + NADH + 5 H(+)(in) = a quinol + NAD(+) + 4 H(+)(out)</text>
        <dbReference type="Rhea" id="RHEA:57888"/>
        <dbReference type="ChEBI" id="CHEBI:15378"/>
        <dbReference type="ChEBI" id="CHEBI:24646"/>
        <dbReference type="ChEBI" id="CHEBI:57540"/>
        <dbReference type="ChEBI" id="CHEBI:57945"/>
        <dbReference type="ChEBI" id="CHEBI:132124"/>
    </reaction>
</comment>
<dbReference type="InterPro" id="IPR001750">
    <property type="entry name" value="ND/Mrp_TM"/>
</dbReference>
<evidence type="ECO:0000313" key="8">
    <source>
        <dbReference type="EMBL" id="QJR29278.1"/>
    </source>
</evidence>
<comment type="function">
    <text evidence="5">NDH-1 shuttles electrons from NADH, via FMN and iron-sulfur (Fe-S) centers, to quinones in the respiratory chain. The immediate electron acceptor for the enzyme in this species is believed to be ubiquinone. Couples the redox reaction to proton translocation (for every two electrons transferred, four hydrogen ions are translocated across the cytoplasmic membrane), and thus conserves the redox energy in a proton gradient.</text>
</comment>
<keyword evidence="5" id="KW-1003">Cell membrane</keyword>
<evidence type="ECO:0000256" key="2">
    <source>
        <dbReference type="ARBA" id="ARBA00022692"/>
    </source>
</evidence>
<protein>
    <recommendedName>
        <fullName evidence="5">NADH-quinone oxidoreductase subunit N</fullName>
        <ecNumber evidence="5">7.1.1.-</ecNumber>
    </recommendedName>
    <alternativeName>
        <fullName evidence="5">NADH dehydrogenase I subunit N</fullName>
    </alternativeName>
    <alternativeName>
        <fullName evidence="5">NDH-1 subunit N</fullName>
    </alternativeName>
</protein>
<dbReference type="EMBL" id="CP053084">
    <property type="protein sequence ID" value="QJR29278.1"/>
    <property type="molecule type" value="Genomic_DNA"/>
</dbReference>
<feature type="transmembrane region" description="Helical" evidence="5">
    <location>
        <begin position="277"/>
        <end position="294"/>
    </location>
</feature>
<feature type="transmembrane region" description="Helical" evidence="5">
    <location>
        <begin position="76"/>
        <end position="95"/>
    </location>
</feature>
<sequence>MDQMNLSLAIPEIALALFACAFLIADSVTKGRILPILHNIVVLFCIGLGVYCLAQVPTAGTDLAFSNMYIADSMALVLKGFSALAIAFTLIVGASYAKDRDMFKGELHALVLFALLGQMIMISANNLLLVYLGVELLSLSLYAAVAMQRDNVRATEAAMKYFVLGALASGFLLYGMSMIYGATGSLNHADIAFAATAAVSGQKSIVFVFGIVFLVAGLAFKLGVVPFHMWVPDVYQGSPSISTLLISGAPKLAAFAMLMRLLVDGLFVMAFDWQNMLMVLAIASLAIGNLTAIAQTSLKRMLAYSTIAQMGFMLLGFLSGISGQGAGQDTGNAAQAYSSAMFYSITYVLTTLGTFGVIMVMSRKGFEVENISDLKGLNKRAPWLALIMLLLMFSLAGIPPMVGFAAKLSVLKALLATGQVWLTVYAVMFSLVGAFYYIRIVKTMYFEAPADETEIVMGNDARAVLGLNGLAVIALGLLPAPLMAYCMTAIQQTLAG</sequence>
<name>A0ABX6N4F5_9BURK</name>
<keyword evidence="8" id="KW-0560">Oxidoreductase</keyword>
<evidence type="ECO:0000256" key="1">
    <source>
        <dbReference type="ARBA" id="ARBA00004127"/>
    </source>
</evidence>
<keyword evidence="5" id="KW-0813">Transport</keyword>
<organism evidence="8 9">
    <name type="scientific">Limnobacter profundi</name>
    <dbReference type="NCBI Taxonomy" id="2732163"/>
    <lineage>
        <taxon>Bacteria</taxon>
        <taxon>Pseudomonadati</taxon>
        <taxon>Pseudomonadota</taxon>
        <taxon>Betaproteobacteria</taxon>
        <taxon>Burkholderiales</taxon>
        <taxon>Burkholderiaceae</taxon>
        <taxon>Limnobacter</taxon>
    </lineage>
</organism>
<keyword evidence="9" id="KW-1185">Reference proteome</keyword>
<gene>
    <name evidence="5 8" type="primary">nuoN</name>
    <name evidence="8" type="ORF">HKT17_05915</name>
</gene>
<dbReference type="NCBIfam" id="TIGR01770">
    <property type="entry name" value="NDH_I_N"/>
    <property type="match status" value="1"/>
</dbReference>
<feature type="transmembrane region" description="Helical" evidence="5">
    <location>
        <begin position="418"/>
        <end position="438"/>
    </location>
</feature>
<comment type="similarity">
    <text evidence="5">Belongs to the complex I subunit 2 family.</text>
</comment>
<dbReference type="PANTHER" id="PTHR22773">
    <property type="entry name" value="NADH DEHYDROGENASE"/>
    <property type="match status" value="1"/>
</dbReference>
<keyword evidence="2 5" id="KW-0812">Transmembrane</keyword>
<accession>A0ABX6N4F5</accession>
<evidence type="ECO:0000256" key="3">
    <source>
        <dbReference type="ARBA" id="ARBA00022989"/>
    </source>
</evidence>
<evidence type="ECO:0000256" key="6">
    <source>
        <dbReference type="RuleBase" id="RU000320"/>
    </source>
</evidence>
<dbReference type="Pfam" id="PF00361">
    <property type="entry name" value="Proton_antipo_M"/>
    <property type="match status" value="1"/>
</dbReference>
<comment type="subcellular location">
    <subcellularLocation>
        <location evidence="5">Cell membrane</location>
        <topology evidence="5">Multi-pass membrane protein</topology>
    </subcellularLocation>
    <subcellularLocation>
        <location evidence="1">Endomembrane system</location>
        <topology evidence="1">Multi-pass membrane protein</topology>
    </subcellularLocation>
    <subcellularLocation>
        <location evidence="6">Membrane</location>
        <topology evidence="6">Multi-pass membrane protein</topology>
    </subcellularLocation>
</comment>
<keyword evidence="5" id="KW-0520">NAD</keyword>
<feature type="transmembrane region" description="Helical" evidence="5">
    <location>
        <begin position="36"/>
        <end position="56"/>
    </location>
</feature>
<evidence type="ECO:0000313" key="9">
    <source>
        <dbReference type="Proteomes" id="UP000501130"/>
    </source>
</evidence>
<evidence type="ECO:0000256" key="4">
    <source>
        <dbReference type="ARBA" id="ARBA00023136"/>
    </source>
</evidence>
<dbReference type="InterPro" id="IPR010096">
    <property type="entry name" value="NADH-Q_OxRdtase_suN/2"/>
</dbReference>
<feature type="transmembrane region" description="Helical" evidence="5">
    <location>
        <begin position="467"/>
        <end position="490"/>
    </location>
</feature>
<feature type="transmembrane region" description="Helical" evidence="5">
    <location>
        <begin position="383"/>
        <end position="406"/>
    </location>
</feature>
<feature type="transmembrane region" description="Helical" evidence="5">
    <location>
        <begin position="130"/>
        <end position="147"/>
    </location>
</feature>
<dbReference type="EC" id="7.1.1.-" evidence="5"/>